<dbReference type="InterPro" id="IPR045902">
    <property type="entry name" value="SANBR-like"/>
</dbReference>
<proteinExistence type="predicted"/>
<feature type="region of interest" description="Disordered" evidence="1">
    <location>
        <begin position="277"/>
        <end position="339"/>
    </location>
</feature>
<dbReference type="InterPro" id="IPR021777">
    <property type="entry name" value="SANBR_BTB"/>
</dbReference>
<feature type="region of interest" description="Disordered" evidence="1">
    <location>
        <begin position="487"/>
        <end position="515"/>
    </location>
</feature>
<dbReference type="Proteomes" id="UP000037923">
    <property type="component" value="Unassembled WGS sequence"/>
</dbReference>
<dbReference type="RefSeq" id="XP_015663742.1">
    <property type="nucleotide sequence ID" value="XM_015798222.1"/>
</dbReference>
<feature type="region of interest" description="Disordered" evidence="1">
    <location>
        <begin position="582"/>
        <end position="641"/>
    </location>
</feature>
<protein>
    <recommendedName>
        <fullName evidence="2">SANT and BTB domain-containing protein</fullName>
    </recommendedName>
</protein>
<evidence type="ECO:0000313" key="4">
    <source>
        <dbReference type="Proteomes" id="UP000037923"/>
    </source>
</evidence>
<dbReference type="OMA" id="GPLRTHM"/>
<dbReference type="RefSeq" id="XP_015663743.1">
    <property type="nucleotide sequence ID" value="XM_015798223.1"/>
</dbReference>
<evidence type="ECO:0000313" key="3">
    <source>
        <dbReference type="EMBL" id="KPA85303.1"/>
    </source>
</evidence>
<name>A0A0M9G956_LEPPY</name>
<dbReference type="PANTHER" id="PTHR20946">
    <property type="entry name" value="SANT AND BTB DOMAIN REGULATOR OF CLASS SWITCH RECOMBINATION"/>
    <property type="match status" value="1"/>
</dbReference>
<dbReference type="VEuPathDB" id="TriTrypDB:LpyrH10_02_6120"/>
<feature type="compositionally biased region" description="Low complexity" evidence="1">
    <location>
        <begin position="282"/>
        <end position="297"/>
    </location>
</feature>
<feature type="region of interest" description="Disordered" evidence="1">
    <location>
        <begin position="200"/>
        <end position="225"/>
    </location>
</feature>
<dbReference type="Pfam" id="PF11822">
    <property type="entry name" value="BTB_SANBR"/>
    <property type="match status" value="1"/>
</dbReference>
<reference evidence="3 4" key="1">
    <citation type="submission" date="2015-07" db="EMBL/GenBank/DDBJ databases">
        <title>High-quality genome of monoxenous trypanosomatid Leptomonas pyrrhocoris.</title>
        <authorList>
            <person name="Flegontov P."/>
            <person name="Butenko A."/>
            <person name="Firsov S."/>
            <person name="Vlcek C."/>
            <person name="Logacheva M.D."/>
            <person name="Field M."/>
            <person name="Filatov D."/>
            <person name="Flegontova O."/>
            <person name="Gerasimov E."/>
            <person name="Jackson A.P."/>
            <person name="Kelly S."/>
            <person name="Opperdoes F."/>
            <person name="O'Reilly A."/>
            <person name="Votypka J."/>
            <person name="Yurchenko V."/>
            <person name="Lukes J."/>
        </authorList>
    </citation>
    <scope>NUCLEOTIDE SEQUENCE [LARGE SCALE GENOMIC DNA]</scope>
    <source>
        <strain evidence="3">H10</strain>
    </source>
</reference>
<gene>
    <name evidence="3" type="ORF">ABB37_01638</name>
</gene>
<keyword evidence="4" id="KW-1185">Reference proteome</keyword>
<feature type="domain" description="SANT and BTB" evidence="2">
    <location>
        <begin position="17"/>
        <end position="122"/>
    </location>
</feature>
<organism evidence="3 4">
    <name type="scientific">Leptomonas pyrrhocoris</name>
    <name type="common">Firebug parasite</name>
    <dbReference type="NCBI Taxonomy" id="157538"/>
    <lineage>
        <taxon>Eukaryota</taxon>
        <taxon>Discoba</taxon>
        <taxon>Euglenozoa</taxon>
        <taxon>Kinetoplastea</taxon>
        <taxon>Metakinetoplastina</taxon>
        <taxon>Trypanosomatida</taxon>
        <taxon>Trypanosomatidae</taxon>
        <taxon>Leishmaniinae</taxon>
        <taxon>Leptomonas</taxon>
    </lineage>
</organism>
<dbReference type="OrthoDB" id="550012at2759"/>
<feature type="compositionally biased region" description="Low complexity" evidence="1">
    <location>
        <begin position="607"/>
        <end position="618"/>
    </location>
</feature>
<sequence length="641" mass="69183">MSSLSTASQPSSHGRMVEIAVQDPETVQERVFRCALEPLRSHMRFFEPIIAKQMSEVKTAAAASPSGTTPPLKLRAKCDHRTFEWLLDWMNGKAPAMTMRNIVSVTLSSHFLQMQALAEESLLYLRTNLSTIVSSHIDLMALPVDLVLRLSRMVQDGDLAAVLQRLYDSKTSTHPNRAFVATVLQHYVYYLLGLEGEGDDGDDGAGGPRSDNATPASDKNAAETHDTANACSGEAGLHLRSSSGLRWCRLCAMLVDQAEIQRLTRVFQLSAPECPAQTAMESGSAPSTSNISPSPSSFREGAAANNNGSRTSKGNGRNHSRTKDVAKGAGKPPTIRYVGPRGEVFTTHAESRRALPVVLEAPPLLKYDPAATAAATTAAMMQLERWAWRIIGAIRYVSCRRCFHLVPLVEVSTHHCSNLPHKFASPDNVAGDVDHLVRWFTYCAEQRVYAEEGGLTPLLFNGPRRVLAEEVVEVRVGAPSESALLPSKSVKNGGSGSDGIVNGNGARSTAAAERGGKDVASWPSIAGAASNQPMSFWASQPFYVAEVMDKGIVDIDIQNYVERQHRFQVEAQQRKTSALFNPPHMRLASSPMAGQGASMPAQSPQFVSSVSGASSSGSLNRGKANLKPRSMRGGVRSPYGF</sequence>
<accession>A0A0M9G956</accession>
<evidence type="ECO:0000256" key="1">
    <source>
        <dbReference type="SAM" id="MobiDB-lite"/>
    </source>
</evidence>
<dbReference type="GeneID" id="26901933"/>
<evidence type="ECO:0000259" key="2">
    <source>
        <dbReference type="Pfam" id="PF11822"/>
    </source>
</evidence>
<feature type="compositionally biased region" description="Polar residues" evidence="1">
    <location>
        <begin position="304"/>
        <end position="317"/>
    </location>
</feature>
<dbReference type="PANTHER" id="PTHR20946:SF0">
    <property type="entry name" value="SANT AND BTB DOMAIN REGULATOR OF CLASS SWITCH RECOMBINATION"/>
    <property type="match status" value="1"/>
</dbReference>
<dbReference type="EMBL" id="LGTL01000002">
    <property type="protein sequence ID" value="KPA85303.1"/>
    <property type="molecule type" value="Genomic_DNA"/>
</dbReference>
<comment type="caution">
    <text evidence="3">The sequence shown here is derived from an EMBL/GenBank/DDBJ whole genome shotgun (WGS) entry which is preliminary data.</text>
</comment>
<dbReference type="EMBL" id="LGTL01000002">
    <property type="protein sequence ID" value="KPA85304.1"/>
    <property type="molecule type" value="Genomic_DNA"/>
</dbReference>
<dbReference type="AlphaFoldDB" id="A0A0M9G956"/>